<feature type="transmembrane region" description="Helical" evidence="10">
    <location>
        <begin position="127"/>
        <end position="148"/>
    </location>
</feature>
<dbReference type="OMA" id="MVVFMSY"/>
<keyword evidence="8 10" id="KW-1133">Transmembrane helix</keyword>
<comment type="subcellular location">
    <subcellularLocation>
        <location evidence="1">Cell membrane</location>
        <topology evidence="1">Multi-pass membrane protein</topology>
    </subcellularLocation>
</comment>
<keyword evidence="7 13" id="KW-0067">ATP-binding</keyword>
<dbReference type="InterPro" id="IPR036640">
    <property type="entry name" value="ABC1_TM_sf"/>
</dbReference>
<feature type="domain" description="ABC transporter" evidence="11">
    <location>
        <begin position="346"/>
        <end position="579"/>
    </location>
</feature>
<evidence type="ECO:0000259" key="11">
    <source>
        <dbReference type="PROSITE" id="PS50893"/>
    </source>
</evidence>
<evidence type="ECO:0000256" key="6">
    <source>
        <dbReference type="ARBA" id="ARBA00022741"/>
    </source>
</evidence>
<feature type="transmembrane region" description="Helical" evidence="10">
    <location>
        <begin position="61"/>
        <end position="82"/>
    </location>
</feature>
<dbReference type="EMBL" id="VKID01000002">
    <property type="protein sequence ID" value="TRX99208.1"/>
    <property type="molecule type" value="Genomic_DNA"/>
</dbReference>
<dbReference type="PANTHER" id="PTHR43394">
    <property type="entry name" value="ATP-DEPENDENT PERMEASE MDL1, MITOCHONDRIAL"/>
    <property type="match status" value="1"/>
</dbReference>
<dbReference type="Pfam" id="PF00005">
    <property type="entry name" value="ABC_tran"/>
    <property type="match status" value="1"/>
</dbReference>
<evidence type="ECO:0000256" key="2">
    <source>
        <dbReference type="ARBA" id="ARBA00005417"/>
    </source>
</evidence>
<evidence type="ECO:0000256" key="3">
    <source>
        <dbReference type="ARBA" id="ARBA00022448"/>
    </source>
</evidence>
<feature type="transmembrane region" description="Helical" evidence="10">
    <location>
        <begin position="289"/>
        <end position="312"/>
    </location>
</feature>
<dbReference type="InterPro" id="IPR003593">
    <property type="entry name" value="AAA+_ATPase"/>
</dbReference>
<evidence type="ECO:0000256" key="10">
    <source>
        <dbReference type="SAM" id="Phobius"/>
    </source>
</evidence>
<evidence type="ECO:0000259" key="12">
    <source>
        <dbReference type="PROSITE" id="PS50929"/>
    </source>
</evidence>
<dbReference type="CDD" id="cd18548">
    <property type="entry name" value="ABC_6TM_Tm287_like"/>
    <property type="match status" value="1"/>
</dbReference>
<dbReference type="SMART" id="SM00382">
    <property type="entry name" value="AAA"/>
    <property type="match status" value="1"/>
</dbReference>
<dbReference type="InterPro" id="IPR011527">
    <property type="entry name" value="ABC1_TM_dom"/>
</dbReference>
<accession>A0A553IG76</accession>
<dbReference type="RefSeq" id="WP_012243168.1">
    <property type="nucleotide sequence ID" value="NZ_JACAOE010000002.1"/>
</dbReference>
<evidence type="ECO:0000256" key="9">
    <source>
        <dbReference type="ARBA" id="ARBA00023136"/>
    </source>
</evidence>
<comment type="similarity">
    <text evidence="2">Belongs to the ABC transporter superfamily.</text>
</comment>
<keyword evidence="9 10" id="KW-0472">Membrane</keyword>
<dbReference type="PROSITE" id="PS00211">
    <property type="entry name" value="ABC_TRANSPORTER_1"/>
    <property type="match status" value="1"/>
</dbReference>
<dbReference type="SUPFAM" id="SSF90123">
    <property type="entry name" value="ABC transporter transmembrane region"/>
    <property type="match status" value="1"/>
</dbReference>
<sequence length="589" mass="65889">MIKILKHITLKEWLWILFSLVLIMGQVYLELELPQYMLNISRMALGENAVLMDIVLEGLKMLGLAFGSLLSAVVVGLIFARLSSRFGARLRSKIFEKTTEFSMEEINNFSTPSLITRSTNDINQVQMIISLGAQIILKAPILAIWSIYKISDSRWEFTLSTVVAILVISVVLLMVIFLAMPRFKKIQKNTDELNKHSRENLSGLRVIKAYNAEKFQKDKINSISDTLMNDSLFAGRIMSFMMPTMTLVMSGVGLAIYWIGGGLIGDIALDLTNPMVGLLARMEVYGPMIIFSQYAMQVIMAFMMLVMIFVIMPRAQVSANRILEVLQTKTKLTDGKLNLQEQVESLTFENVSFKYPDASDLVLENVSFSANKGDVVAIIGATGAGKTTLINLIPRFYDVTEGQIKINNVNIKDYNQKDLRSKIGYISQQAFLFSGTIQTNVNYGVDNDKTVQDALHIAQASDFVLSLEEQEKSRVSQAGKNFSGGQKQRLSIARAIQKEADILIFDDSFSALDYQTDRNLRNALKSNLKNHITLIVAQRIGTIKNADLILVIDEGKIVGSGKHETLIKDNHVYREIALSQLSEEEINHG</sequence>
<dbReference type="Pfam" id="PF00664">
    <property type="entry name" value="ABC_membrane"/>
    <property type="match status" value="1"/>
</dbReference>
<keyword evidence="3" id="KW-0813">Transport</keyword>
<gene>
    <name evidence="13" type="ORF">FNV44_05750</name>
</gene>
<dbReference type="PANTHER" id="PTHR43394:SF1">
    <property type="entry name" value="ATP-BINDING CASSETTE SUB-FAMILY B MEMBER 10, MITOCHONDRIAL"/>
    <property type="match status" value="1"/>
</dbReference>
<feature type="transmembrane region" description="Helical" evidence="10">
    <location>
        <begin position="160"/>
        <end position="180"/>
    </location>
</feature>
<dbReference type="GO" id="GO:0005524">
    <property type="term" value="F:ATP binding"/>
    <property type="evidence" value="ECO:0007669"/>
    <property type="project" value="UniProtKB-KW"/>
</dbReference>
<protein>
    <submittedName>
        <fullName evidence="13">ABC transporter ATP-binding protein</fullName>
    </submittedName>
</protein>
<dbReference type="Gene3D" id="1.20.1560.10">
    <property type="entry name" value="ABC transporter type 1, transmembrane domain"/>
    <property type="match status" value="1"/>
</dbReference>
<dbReference type="InterPro" id="IPR003439">
    <property type="entry name" value="ABC_transporter-like_ATP-bd"/>
</dbReference>
<dbReference type="FunFam" id="3.40.50.300:FF:000221">
    <property type="entry name" value="Multidrug ABC transporter ATP-binding protein"/>
    <property type="match status" value="1"/>
</dbReference>
<dbReference type="GO" id="GO:0016887">
    <property type="term" value="F:ATP hydrolysis activity"/>
    <property type="evidence" value="ECO:0007669"/>
    <property type="project" value="InterPro"/>
</dbReference>
<keyword evidence="6" id="KW-0547">Nucleotide-binding</keyword>
<proteinExistence type="inferred from homology"/>
<evidence type="ECO:0000256" key="4">
    <source>
        <dbReference type="ARBA" id="ARBA00022475"/>
    </source>
</evidence>
<dbReference type="InterPro" id="IPR039421">
    <property type="entry name" value="Type_1_exporter"/>
</dbReference>
<evidence type="ECO:0000313" key="13">
    <source>
        <dbReference type="EMBL" id="TRX99208.1"/>
    </source>
</evidence>
<dbReference type="InterPro" id="IPR017871">
    <property type="entry name" value="ABC_transporter-like_CS"/>
</dbReference>
<dbReference type="PROSITE" id="PS50929">
    <property type="entry name" value="ABC_TM1F"/>
    <property type="match status" value="1"/>
</dbReference>
<keyword evidence="5 10" id="KW-0812">Transmembrane</keyword>
<name>A0A553IG76_ACHLA</name>
<dbReference type="AlphaFoldDB" id="A0A553IG76"/>
<keyword evidence="4" id="KW-1003">Cell membrane</keyword>
<evidence type="ECO:0000313" key="14">
    <source>
        <dbReference type="Proteomes" id="UP000315938"/>
    </source>
</evidence>
<evidence type="ECO:0000256" key="1">
    <source>
        <dbReference type="ARBA" id="ARBA00004651"/>
    </source>
</evidence>
<dbReference type="Gene3D" id="3.40.50.300">
    <property type="entry name" value="P-loop containing nucleotide triphosphate hydrolases"/>
    <property type="match status" value="1"/>
</dbReference>
<evidence type="ECO:0000256" key="7">
    <source>
        <dbReference type="ARBA" id="ARBA00022840"/>
    </source>
</evidence>
<feature type="transmembrane region" description="Helical" evidence="10">
    <location>
        <begin position="246"/>
        <end position="269"/>
    </location>
</feature>
<comment type="caution">
    <text evidence="13">The sequence shown here is derived from an EMBL/GenBank/DDBJ whole genome shotgun (WGS) entry which is preliminary data.</text>
</comment>
<organism evidence="13 14">
    <name type="scientific">Acholeplasma laidlawii</name>
    <dbReference type="NCBI Taxonomy" id="2148"/>
    <lineage>
        <taxon>Bacteria</taxon>
        <taxon>Bacillati</taxon>
        <taxon>Mycoplasmatota</taxon>
        <taxon>Mollicutes</taxon>
        <taxon>Acholeplasmatales</taxon>
        <taxon>Acholeplasmataceae</taxon>
        <taxon>Acholeplasma</taxon>
    </lineage>
</organism>
<feature type="domain" description="ABC transmembrane type-1" evidence="12">
    <location>
        <begin position="17"/>
        <end position="314"/>
    </location>
</feature>
<evidence type="ECO:0000256" key="5">
    <source>
        <dbReference type="ARBA" id="ARBA00022692"/>
    </source>
</evidence>
<dbReference type="GO" id="GO:0005886">
    <property type="term" value="C:plasma membrane"/>
    <property type="evidence" value="ECO:0007669"/>
    <property type="project" value="UniProtKB-SubCell"/>
</dbReference>
<evidence type="ECO:0000256" key="8">
    <source>
        <dbReference type="ARBA" id="ARBA00022989"/>
    </source>
</evidence>
<feature type="transmembrane region" description="Helical" evidence="10">
    <location>
        <begin position="12"/>
        <end position="29"/>
    </location>
</feature>
<dbReference type="GO" id="GO:0015421">
    <property type="term" value="F:ABC-type oligopeptide transporter activity"/>
    <property type="evidence" value="ECO:0007669"/>
    <property type="project" value="TreeGrafter"/>
</dbReference>
<dbReference type="Proteomes" id="UP000315938">
    <property type="component" value="Unassembled WGS sequence"/>
</dbReference>
<dbReference type="GeneID" id="41339376"/>
<dbReference type="InterPro" id="IPR027417">
    <property type="entry name" value="P-loop_NTPase"/>
</dbReference>
<dbReference type="SUPFAM" id="SSF52540">
    <property type="entry name" value="P-loop containing nucleoside triphosphate hydrolases"/>
    <property type="match status" value="1"/>
</dbReference>
<dbReference type="PROSITE" id="PS50893">
    <property type="entry name" value="ABC_TRANSPORTER_2"/>
    <property type="match status" value="1"/>
</dbReference>
<reference evidence="13 14" key="1">
    <citation type="submission" date="2019-07" db="EMBL/GenBank/DDBJ databases">
        <title>Genome sequence of Acholeplasma laidlawii strain with increased resistance to erythromycin.</title>
        <authorList>
            <person name="Medvedeva E.S."/>
            <person name="Baranova N.B."/>
            <person name="Siniagina M.N."/>
            <person name="Mouzykantov A."/>
            <person name="Chernova O.A."/>
            <person name="Chernov V.M."/>
        </authorList>
    </citation>
    <scope>NUCLEOTIDE SEQUENCE [LARGE SCALE GENOMIC DNA]</scope>
    <source>
        <strain evidence="13 14">PG8REry</strain>
    </source>
</reference>